<reference evidence="17" key="1">
    <citation type="submission" date="2016-12" db="EMBL/GenBank/DDBJ databases">
        <title>Complete Genome Sequence of Beggiatoa leptomitiformis D-401.</title>
        <authorList>
            <person name="Fomenkov A."/>
            <person name="Vincze T."/>
            <person name="Grabovich M."/>
            <person name="Anton B.P."/>
            <person name="Dubinina G."/>
            <person name="Orlova M."/>
            <person name="Belousova E."/>
            <person name="Roberts R.J."/>
        </authorList>
    </citation>
    <scope>NUCLEOTIDE SEQUENCE [LARGE SCALE GENOMIC DNA]</scope>
    <source>
        <strain evidence="17">D-401</strain>
    </source>
</reference>
<protein>
    <submittedName>
        <fullName evidence="16">TonB-dependent receptor</fullName>
    </submittedName>
</protein>
<dbReference type="EMBL" id="CP018889">
    <property type="protein sequence ID" value="AUI67531.2"/>
    <property type="molecule type" value="Genomic_DNA"/>
</dbReference>
<sequence>MYNDLIMRYITSYFVVVLYRLKFVLLCMLSFSLSYTVVYAAEKDDLLDVPLESLLVMQVSVASKTEEQLGEAPSSVTVFTRQQLSRMGVKSVEALLNFVPGFTTSRETVFGQGYTVSARGSTTPQASYNILFMLDGQRLNGDLGGGALDYNHLISLYNVKQVEIIRGPGSALYGTGAFSGVVNIITETDANEVFVGAGDMDSREAYFNVSKKGKDWHVAASARYFEDAGQTYTHLIDPYVASTQDPRQGDDGNLSINYKDLKFTLQHSSRDFTDFYVASSLGNGNNSFESDRNAAFFRYNLVDNKESSWSLEGGYTEMGLTTVEEAYSQRTMEELSSTVNTTGKAAVLKITDSTEHAWNIGINGRQQWNKEHGSSIGIQWYNPVIDEYHQLSNYNLRELNNALFSMPPSGTVTYYDGIVEDALYNKDDGRDILGIYLQHKYQPIESLDITLGSRYDRYSDFGNTVNPRLAVVYSLSDTTKLKGMYGEAFRAPSIRQLSTPLLGNRDLKPEKIKTLELAWLQQHNGFQTALTYFHSRSQDKIDTVLVAPNSRRFMNLDDKLTTDGWELEASTDVFYGISLRAAYSLLNHTEENPRRFPKQTFSFIANYHHEDWNINISSYFNDEVEQQVTSGEFITLDSYWVTDMNVRYEFAKNMTAIGKVDNLLDEEYYSSSKNSAFNEGLINRGRSYSLGLEVTF</sequence>
<dbReference type="STRING" id="288004.AL038_04310"/>
<name>A0A2N9YAP7_9GAMM</name>
<feature type="short sequence motif" description="TonB C-terminal box" evidence="12">
    <location>
        <begin position="679"/>
        <end position="696"/>
    </location>
</feature>
<evidence type="ECO:0000256" key="1">
    <source>
        <dbReference type="ARBA" id="ARBA00004571"/>
    </source>
</evidence>
<evidence type="ECO:0000256" key="4">
    <source>
        <dbReference type="ARBA" id="ARBA00022452"/>
    </source>
</evidence>
<dbReference type="Proteomes" id="UP000234271">
    <property type="component" value="Chromosome"/>
</dbReference>
<evidence type="ECO:0000256" key="12">
    <source>
        <dbReference type="PROSITE-ProRule" id="PRU10144"/>
    </source>
</evidence>
<evidence type="ECO:0000256" key="5">
    <source>
        <dbReference type="ARBA" id="ARBA00022692"/>
    </source>
</evidence>
<dbReference type="GO" id="GO:0015344">
    <property type="term" value="F:siderophore uptake transmembrane transporter activity"/>
    <property type="evidence" value="ECO:0007669"/>
    <property type="project" value="TreeGrafter"/>
</dbReference>
<dbReference type="PANTHER" id="PTHR30069">
    <property type="entry name" value="TONB-DEPENDENT OUTER MEMBRANE RECEPTOR"/>
    <property type="match status" value="1"/>
</dbReference>
<dbReference type="Pfam" id="PF07715">
    <property type="entry name" value="Plug"/>
    <property type="match status" value="1"/>
</dbReference>
<evidence type="ECO:0000259" key="14">
    <source>
        <dbReference type="Pfam" id="PF00593"/>
    </source>
</evidence>
<dbReference type="CDD" id="cd01347">
    <property type="entry name" value="ligand_gated_channel"/>
    <property type="match status" value="1"/>
</dbReference>
<dbReference type="SUPFAM" id="SSF56935">
    <property type="entry name" value="Porins"/>
    <property type="match status" value="1"/>
</dbReference>
<evidence type="ECO:0000259" key="15">
    <source>
        <dbReference type="Pfam" id="PF07715"/>
    </source>
</evidence>
<comment type="subcellular location">
    <subcellularLocation>
        <location evidence="1 11">Cell outer membrane</location>
        <topology evidence="1 11">Multi-pass membrane protein</topology>
    </subcellularLocation>
</comment>
<dbReference type="InterPro" id="IPR000531">
    <property type="entry name" value="Beta-barrel_TonB"/>
</dbReference>
<dbReference type="PROSITE" id="PS01156">
    <property type="entry name" value="TONB_DEPENDENT_REC_2"/>
    <property type="match status" value="1"/>
</dbReference>
<evidence type="ECO:0000256" key="2">
    <source>
        <dbReference type="ARBA" id="ARBA00008143"/>
    </source>
</evidence>
<dbReference type="AlphaFoldDB" id="A0A2N9YAP7"/>
<dbReference type="PROSITE" id="PS52016">
    <property type="entry name" value="TONB_DEPENDENT_REC_3"/>
    <property type="match status" value="1"/>
</dbReference>
<dbReference type="InterPro" id="IPR010917">
    <property type="entry name" value="TonB_rcpt_CS"/>
</dbReference>
<keyword evidence="4 11" id="KW-1134">Transmembrane beta strand</keyword>
<evidence type="ECO:0000313" key="17">
    <source>
        <dbReference type="Proteomes" id="UP000234271"/>
    </source>
</evidence>
<organism evidence="16 17">
    <name type="scientific">Beggiatoa leptomitoformis</name>
    <dbReference type="NCBI Taxonomy" id="288004"/>
    <lineage>
        <taxon>Bacteria</taxon>
        <taxon>Pseudomonadati</taxon>
        <taxon>Pseudomonadota</taxon>
        <taxon>Gammaproteobacteria</taxon>
        <taxon>Thiotrichales</taxon>
        <taxon>Thiotrichaceae</taxon>
        <taxon>Beggiatoa</taxon>
    </lineage>
</organism>
<keyword evidence="6" id="KW-0732">Signal</keyword>
<evidence type="ECO:0000256" key="13">
    <source>
        <dbReference type="RuleBase" id="RU003357"/>
    </source>
</evidence>
<feature type="domain" description="TonB-dependent receptor plug" evidence="15">
    <location>
        <begin position="71"/>
        <end position="181"/>
    </location>
</feature>
<evidence type="ECO:0000256" key="8">
    <source>
        <dbReference type="ARBA" id="ARBA00023136"/>
    </source>
</evidence>
<evidence type="ECO:0000256" key="9">
    <source>
        <dbReference type="ARBA" id="ARBA00023170"/>
    </source>
</evidence>
<dbReference type="PANTHER" id="PTHR30069:SF29">
    <property type="entry name" value="HEMOGLOBIN AND HEMOGLOBIN-HAPTOGLOBIN-BINDING PROTEIN 1-RELATED"/>
    <property type="match status" value="1"/>
</dbReference>
<dbReference type="InterPro" id="IPR012910">
    <property type="entry name" value="Plug_dom"/>
</dbReference>
<dbReference type="GO" id="GO:0044718">
    <property type="term" value="P:siderophore transmembrane transport"/>
    <property type="evidence" value="ECO:0007669"/>
    <property type="project" value="TreeGrafter"/>
</dbReference>
<dbReference type="InterPro" id="IPR036942">
    <property type="entry name" value="Beta-barrel_TonB_sf"/>
</dbReference>
<evidence type="ECO:0000256" key="6">
    <source>
        <dbReference type="ARBA" id="ARBA00022729"/>
    </source>
</evidence>
<dbReference type="Gene3D" id="2.40.170.20">
    <property type="entry name" value="TonB-dependent receptor, beta-barrel domain"/>
    <property type="match status" value="1"/>
</dbReference>
<evidence type="ECO:0000256" key="7">
    <source>
        <dbReference type="ARBA" id="ARBA00023077"/>
    </source>
</evidence>
<evidence type="ECO:0000256" key="3">
    <source>
        <dbReference type="ARBA" id="ARBA00022448"/>
    </source>
</evidence>
<comment type="similarity">
    <text evidence="2">Belongs to the TonB-dependent receptor family. Hemoglobin/haptoglobin binding protein subfamily.</text>
</comment>
<keyword evidence="17" id="KW-1185">Reference proteome</keyword>
<gene>
    <name evidence="16" type="ORF">BLE401_01695</name>
</gene>
<dbReference type="KEGG" id="blep:AL038_04310"/>
<dbReference type="InterPro" id="IPR037066">
    <property type="entry name" value="Plug_dom_sf"/>
</dbReference>
<dbReference type="GO" id="GO:0009279">
    <property type="term" value="C:cell outer membrane"/>
    <property type="evidence" value="ECO:0007669"/>
    <property type="project" value="UniProtKB-SubCell"/>
</dbReference>
<keyword evidence="10 11" id="KW-0998">Cell outer membrane</keyword>
<evidence type="ECO:0000256" key="11">
    <source>
        <dbReference type="PROSITE-ProRule" id="PRU01360"/>
    </source>
</evidence>
<keyword evidence="9 16" id="KW-0675">Receptor</keyword>
<dbReference type="InterPro" id="IPR039426">
    <property type="entry name" value="TonB-dep_rcpt-like"/>
</dbReference>
<evidence type="ECO:0000256" key="10">
    <source>
        <dbReference type="ARBA" id="ARBA00023237"/>
    </source>
</evidence>
<dbReference type="Gene3D" id="2.170.130.10">
    <property type="entry name" value="TonB-dependent receptor, plug domain"/>
    <property type="match status" value="1"/>
</dbReference>
<keyword evidence="8 11" id="KW-0472">Membrane</keyword>
<evidence type="ECO:0000313" key="16">
    <source>
        <dbReference type="EMBL" id="AUI67531.2"/>
    </source>
</evidence>
<keyword evidence="7 13" id="KW-0798">TonB box</keyword>
<keyword evidence="3 11" id="KW-0813">Transport</keyword>
<keyword evidence="5 11" id="KW-0812">Transmembrane</keyword>
<proteinExistence type="inferred from homology"/>
<feature type="domain" description="TonB-dependent receptor-like beta-barrel" evidence="14">
    <location>
        <begin position="256"/>
        <end position="663"/>
    </location>
</feature>
<accession>A0A2N9YAP7</accession>
<dbReference type="Pfam" id="PF00593">
    <property type="entry name" value="TonB_dep_Rec_b-barrel"/>
    <property type="match status" value="1"/>
</dbReference>